<organism evidence="2 3">
    <name type="scientific">Eumeta variegata</name>
    <name type="common">Bagworm moth</name>
    <name type="synonym">Eumeta japonica</name>
    <dbReference type="NCBI Taxonomy" id="151549"/>
    <lineage>
        <taxon>Eukaryota</taxon>
        <taxon>Metazoa</taxon>
        <taxon>Ecdysozoa</taxon>
        <taxon>Arthropoda</taxon>
        <taxon>Hexapoda</taxon>
        <taxon>Insecta</taxon>
        <taxon>Pterygota</taxon>
        <taxon>Neoptera</taxon>
        <taxon>Endopterygota</taxon>
        <taxon>Lepidoptera</taxon>
        <taxon>Glossata</taxon>
        <taxon>Ditrysia</taxon>
        <taxon>Tineoidea</taxon>
        <taxon>Psychidae</taxon>
        <taxon>Oiketicinae</taxon>
        <taxon>Eumeta</taxon>
    </lineage>
</organism>
<reference evidence="2 3" key="1">
    <citation type="journal article" date="2019" name="Commun. Biol.">
        <title>The bagworm genome reveals a unique fibroin gene that provides high tensile strength.</title>
        <authorList>
            <person name="Kono N."/>
            <person name="Nakamura H."/>
            <person name="Ohtoshi R."/>
            <person name="Tomita M."/>
            <person name="Numata K."/>
            <person name="Arakawa K."/>
        </authorList>
    </citation>
    <scope>NUCLEOTIDE SEQUENCE [LARGE SCALE GENOMIC DNA]</scope>
</reference>
<dbReference type="AlphaFoldDB" id="A0A4C1UQ57"/>
<accession>A0A4C1UQ57</accession>
<dbReference type="EMBL" id="BGZK01000203">
    <property type="protein sequence ID" value="GBP28187.1"/>
    <property type="molecule type" value="Genomic_DNA"/>
</dbReference>
<sequence>MAIRTGGRTCVWPFNRRATPSARACVRRGRRAAARRRPVGLAAARLSLPEKRYTRKAKKESGRRRRLVSELPNAEVVRERFDLRSEVCSGARGPRPLTPAPAAHPGRRRRRAGVSSAPRGPLLVTKISYASLIKPVS</sequence>
<evidence type="ECO:0000313" key="3">
    <source>
        <dbReference type="Proteomes" id="UP000299102"/>
    </source>
</evidence>
<gene>
    <name evidence="2" type="ORF">EVAR_76282_1</name>
</gene>
<protein>
    <submittedName>
        <fullName evidence="2">Uncharacterized protein</fullName>
    </submittedName>
</protein>
<dbReference type="Proteomes" id="UP000299102">
    <property type="component" value="Unassembled WGS sequence"/>
</dbReference>
<proteinExistence type="predicted"/>
<evidence type="ECO:0000256" key="1">
    <source>
        <dbReference type="SAM" id="MobiDB-lite"/>
    </source>
</evidence>
<feature type="region of interest" description="Disordered" evidence="1">
    <location>
        <begin position="88"/>
        <end position="119"/>
    </location>
</feature>
<name>A0A4C1UQ57_EUMVA</name>
<keyword evidence="3" id="KW-1185">Reference proteome</keyword>
<evidence type="ECO:0000313" key="2">
    <source>
        <dbReference type="EMBL" id="GBP28187.1"/>
    </source>
</evidence>
<comment type="caution">
    <text evidence="2">The sequence shown here is derived from an EMBL/GenBank/DDBJ whole genome shotgun (WGS) entry which is preliminary data.</text>
</comment>